<feature type="compositionally biased region" description="Acidic residues" evidence="1">
    <location>
        <begin position="986"/>
        <end position="996"/>
    </location>
</feature>
<evidence type="ECO:0000313" key="4">
    <source>
        <dbReference type="Proteomes" id="UP000887568"/>
    </source>
</evidence>
<dbReference type="EnsemblMetazoa" id="XM_038189685.1">
    <property type="protein sequence ID" value="XP_038045613.1"/>
    <property type="gene ID" value="LOC119720130"/>
</dbReference>
<feature type="compositionally biased region" description="Gly residues" evidence="1">
    <location>
        <begin position="1014"/>
        <end position="1038"/>
    </location>
</feature>
<name>A0A913Z1B6_PATMI</name>
<organism evidence="3 4">
    <name type="scientific">Patiria miniata</name>
    <name type="common">Bat star</name>
    <name type="synonym">Asterina miniata</name>
    <dbReference type="NCBI Taxonomy" id="46514"/>
    <lineage>
        <taxon>Eukaryota</taxon>
        <taxon>Metazoa</taxon>
        <taxon>Echinodermata</taxon>
        <taxon>Eleutherozoa</taxon>
        <taxon>Asterozoa</taxon>
        <taxon>Asteroidea</taxon>
        <taxon>Valvatacea</taxon>
        <taxon>Valvatida</taxon>
        <taxon>Asterinidae</taxon>
        <taxon>Patiria</taxon>
    </lineage>
</organism>
<keyword evidence="4" id="KW-1185">Reference proteome</keyword>
<sequence>MQAVMSIDEVASMVPSTITWREPVEVGQVRGVEAGTSRATVESPRGRESPAHGSGHLSDGDTPASAKVGSRTRFYSSGSPGHGYGGLTSSSSTPNLSRDQDQANAITETTKIIGIQARLQEKPFVGGGVPDSVMMPSVTEGVSPGSPQVSRQTIRSRARPRRADEPAPFLSVDNLPVDKVIVEGKPHSKSRQSSDSPRKLTTAGKKRPDPLLNGAGRKTRSPPQSAYTPPVTRSPSRAQSRGTPCTTPYNYNSFFTHKSSAFLAGPPNLWSMGNKYWPQHGTPNDRQKLAPLPQSLAAETLAPKPNAHVSQPFKHDVNAEVPVDRPVSPSQDLKERTIYALREVTRVLNRQQSPPQSKKGGRLLKGRLKPLHTFKLSGPAIDNCKGIQPEEGDHGPSESRMLQRKRELLSMLPPDIFQPRPMTGESVHRTSVVSQLSTDRDKFLEEHVGQTQVGTEDEISKLSQVLSGARMPPNSLASLSDDNVSYLQDALTSHIDIPESPHDRDESQEENSETQEDHSRVNEISEAYATSYESGSKIDLSFQQVEEVSASGDAPVIEEKVQDEKAGEDKESSVKEEVKATMSDYMNEGGAARVLSDMVERVTNSAKKSTVGGDATLDQKYDNYFADSETRSDTPTSRTASSTLMRRQSSMTDIEMDQVSFELTDMVSEDGLGEDGSVKQAAKQSNAERGSLSSLSKAKVTIEGNKIANDDTECQSRDEVVTPTNEDFQKDTSSNSNLSENSVMDKLTQENSKNKDIRESTLYRYIDSGLVENEQNSITNFNTDADQVIPPAKEPIEELQQNGISKDTASDHRTVNDNGLEQNEEQKPTDTETGVSSADAKSEEKSLTTGSTIQVQANGNTDTTAGVETTENNSNSPISKEELVAANLEASVDIVTSVQIEVTEPESGTTSKEVPDVLVEQDADVIRQSSDAIISDSEQKSDDVKLAEVPVVDVATENKTIQINECNGERTGLPDDEYEIQAKEEDGNEDTQDDESSGCQGNGFKKDDTDQDGNQGGQGGGSHGHSSGSAGGNGGGSNTNGDSGNGNVQNDQPSGTGSTGGAQQRLYETSHTDNPADVELETVQRDPFMDDVNARLGDIASEGYDDIPDIDEPFLFCGICGLDEDVCLCPHSTFDKKLGSSGHTLKTKSASAVVNGKLSSTDASKRSYSAVEGLCDSERNRGQINSWCQEAEIEEESIQKHLILEYQSMIEKPRHKGFLSDELTSPRFSQGDYMILQGTGMKCASRQSSASKRPQSFLSEFEFRDHRTDHSLDGSRLCNGTDEPNDQLKMAGDSGCSSEMQSRVADQSEQSPKQSEALLTDKEIRDLNPVDKVDLHQSSPEAETLEVVAKPLPKPRFPKDTIFPAASVPAPLCFKINAKPPPGFLYYFAYGADMNKNRLTSYIGREADHRLWGVLFGFQLTFNKRGADLEAGGFPNIAFSPDSSVEGCVYLITPSELQKLDRHIGCPKFYTKAMFPVWMMNCAEPNELGVAQYCIPALTYVAQDKWTLSQEEKQLVESDYSVGQCLKGSDLLTPSYVQHISSLRVH</sequence>
<dbReference type="InterPro" id="IPR036568">
    <property type="entry name" value="GGCT-like_sf"/>
</dbReference>
<dbReference type="CDD" id="cd06661">
    <property type="entry name" value="GGCT_like"/>
    <property type="match status" value="1"/>
</dbReference>
<reference evidence="3" key="1">
    <citation type="submission" date="2022-11" db="UniProtKB">
        <authorList>
            <consortium name="EnsemblMetazoa"/>
        </authorList>
    </citation>
    <scope>IDENTIFICATION</scope>
</reference>
<feature type="compositionally biased region" description="Polar residues" evidence="1">
    <location>
        <begin position="847"/>
        <end position="877"/>
    </location>
</feature>
<feature type="region of interest" description="Disordered" evidence="1">
    <location>
        <begin position="665"/>
        <end position="753"/>
    </location>
</feature>
<accession>A0A913Z1B6</accession>
<dbReference type="Pfam" id="PF06094">
    <property type="entry name" value="GGACT"/>
    <property type="match status" value="1"/>
</dbReference>
<feature type="compositionally biased region" description="Polar residues" evidence="1">
    <location>
        <begin position="722"/>
        <end position="742"/>
    </location>
</feature>
<evidence type="ECO:0000259" key="2">
    <source>
        <dbReference type="Pfam" id="PF06094"/>
    </source>
</evidence>
<dbReference type="OMA" id="VSQPFKH"/>
<feature type="region of interest" description="Disordered" evidence="1">
    <location>
        <begin position="414"/>
        <end position="438"/>
    </location>
</feature>
<dbReference type="Proteomes" id="UP000887568">
    <property type="component" value="Unplaced"/>
</dbReference>
<dbReference type="InterPro" id="IPR009288">
    <property type="entry name" value="AIG2-like_dom"/>
</dbReference>
<feature type="compositionally biased region" description="Polar residues" evidence="1">
    <location>
        <begin position="1295"/>
        <end position="1314"/>
    </location>
</feature>
<evidence type="ECO:0000256" key="1">
    <source>
        <dbReference type="SAM" id="MobiDB-lite"/>
    </source>
</evidence>
<feature type="region of interest" description="Disordered" evidence="1">
    <location>
        <begin position="1269"/>
        <end position="1318"/>
    </location>
</feature>
<protein>
    <recommendedName>
        <fullName evidence="2">Gamma-glutamylcyclotransferase AIG2-like domain-containing protein</fullName>
    </recommendedName>
</protein>
<feature type="compositionally biased region" description="Polar residues" evidence="1">
    <location>
        <begin position="90"/>
        <end position="100"/>
    </location>
</feature>
<feature type="compositionally biased region" description="Basic and acidic residues" evidence="1">
    <location>
        <begin position="496"/>
        <end position="505"/>
    </location>
</feature>
<feature type="region of interest" description="Disordered" evidence="1">
    <location>
        <begin position="183"/>
        <end position="245"/>
    </location>
</feature>
<dbReference type="OrthoDB" id="2017317at2759"/>
<feature type="region of interest" description="Disordered" evidence="1">
    <location>
        <begin position="496"/>
        <end position="521"/>
    </location>
</feature>
<feature type="region of interest" description="Disordered" evidence="1">
    <location>
        <begin position="801"/>
        <end position="877"/>
    </location>
</feature>
<dbReference type="InterPro" id="IPR013024">
    <property type="entry name" value="GGCT-like"/>
</dbReference>
<feature type="compositionally biased region" description="Polar residues" evidence="1">
    <location>
        <begin position="682"/>
        <end position="696"/>
    </location>
</feature>
<feature type="region of interest" description="Disordered" evidence="1">
    <location>
        <begin position="956"/>
        <end position="1063"/>
    </location>
</feature>
<dbReference type="Gene3D" id="3.10.490.10">
    <property type="entry name" value="Gamma-glutamyl cyclotransferase-like"/>
    <property type="match status" value="1"/>
</dbReference>
<feature type="compositionally biased region" description="Polar residues" evidence="1">
    <location>
        <begin position="221"/>
        <end position="245"/>
    </location>
</feature>
<proteinExistence type="predicted"/>
<feature type="region of interest" description="Disordered" evidence="1">
    <location>
        <begin position="379"/>
        <end position="398"/>
    </location>
</feature>
<feature type="region of interest" description="Disordered" evidence="1">
    <location>
        <begin position="547"/>
        <end position="576"/>
    </location>
</feature>
<feature type="region of interest" description="Disordered" evidence="1">
    <location>
        <begin position="626"/>
        <end position="653"/>
    </location>
</feature>
<dbReference type="GeneID" id="119720130"/>
<dbReference type="RefSeq" id="XP_038045613.1">
    <property type="nucleotide sequence ID" value="XM_038189685.1"/>
</dbReference>
<feature type="region of interest" description="Disordered" evidence="1">
    <location>
        <begin position="128"/>
        <end position="171"/>
    </location>
</feature>
<feature type="compositionally biased region" description="Basic and acidic residues" evidence="1">
    <location>
        <begin position="557"/>
        <end position="576"/>
    </location>
</feature>
<evidence type="ECO:0000313" key="3">
    <source>
        <dbReference type="EnsemblMetazoa" id="XP_038045613.1"/>
    </source>
</evidence>
<feature type="domain" description="Gamma-glutamylcyclotransferase AIG2-like" evidence="2">
    <location>
        <begin position="1387"/>
        <end position="1508"/>
    </location>
</feature>
<dbReference type="SUPFAM" id="SSF110857">
    <property type="entry name" value="Gamma-glutamyl cyclotransferase-like"/>
    <property type="match status" value="1"/>
</dbReference>
<feature type="region of interest" description="Disordered" evidence="1">
    <location>
        <begin position="29"/>
        <end position="100"/>
    </location>
</feature>
<feature type="compositionally biased region" description="Polar residues" evidence="1">
    <location>
        <begin position="633"/>
        <end position="652"/>
    </location>
</feature>